<gene>
    <name evidence="4" type="primary">LOC123724549</name>
</gene>
<evidence type="ECO:0000313" key="4">
    <source>
        <dbReference type="RefSeq" id="XP_045544673.1"/>
    </source>
</evidence>
<feature type="domain" description="CCHC-type" evidence="2">
    <location>
        <begin position="325"/>
        <end position="341"/>
    </location>
</feature>
<dbReference type="Pfam" id="PF23058">
    <property type="entry name" value="RBD_ZCCHC3_2nd"/>
    <property type="match status" value="1"/>
</dbReference>
<organism evidence="3 4">
    <name type="scientific">Salmo salar</name>
    <name type="common">Atlantic salmon</name>
    <dbReference type="NCBI Taxonomy" id="8030"/>
    <lineage>
        <taxon>Eukaryota</taxon>
        <taxon>Metazoa</taxon>
        <taxon>Chordata</taxon>
        <taxon>Craniata</taxon>
        <taxon>Vertebrata</taxon>
        <taxon>Euteleostomi</taxon>
        <taxon>Actinopterygii</taxon>
        <taxon>Neopterygii</taxon>
        <taxon>Teleostei</taxon>
        <taxon>Protacanthopterygii</taxon>
        <taxon>Salmoniformes</taxon>
        <taxon>Salmonidae</taxon>
        <taxon>Salmoninae</taxon>
        <taxon>Salmo</taxon>
    </lineage>
</organism>
<dbReference type="RefSeq" id="XP_045544673.1">
    <property type="nucleotide sequence ID" value="XM_045688717.1"/>
</dbReference>
<accession>A0ABM3CDN2</accession>
<dbReference type="InterPro" id="IPR057811">
    <property type="entry name" value="RBD_ZCCHC3_2nd"/>
</dbReference>
<sequence>MSSALVEELRGMVEELAERGSGVSPLPPKPKKKGKRGSSACCEREGGEGGEGVAKRVMGEGRTPLASLFASAPQQLVEGDSQGVALGWVSEGGSQLLLGEVGSPALDLSPAAVGERGEEGVGGEPRMQGTPRPNTIPASWRAFLLEEMEQQKPIRQVPGIGLANTVRFAWTDKETEPWGRDTFGRNILMGYLNLQVKDVLCLQGNPMEKAYDVTFHVEEKHDDIMKKVREGKGARPLCHYEVTSLARNNFRVVTVTMYNPHVKDEEVRAFLGRYVENVSSARHLRDSLGFWNGRRGFQALLREDPKGLGRCMAYGHILASCNTRKCKFCGSGEHEAKDCDEPKACHGCGSSAHLWRECPARQRSYASAAGGRTGDGGKKGK</sequence>
<dbReference type="InterPro" id="IPR036875">
    <property type="entry name" value="Znf_CCHC_sf"/>
</dbReference>
<feature type="compositionally biased region" description="Basic and acidic residues" evidence="1">
    <location>
        <begin position="42"/>
        <end position="54"/>
    </location>
</feature>
<dbReference type="Proteomes" id="UP001652741">
    <property type="component" value="Chromosome ssa10"/>
</dbReference>
<protein>
    <submittedName>
        <fullName evidence="4">Zinc finger CCHC domain-containing protein 3</fullName>
    </submittedName>
</protein>
<feature type="domain" description="CCHC-type" evidence="2">
    <location>
        <begin position="344"/>
        <end position="360"/>
    </location>
</feature>
<evidence type="ECO:0000256" key="1">
    <source>
        <dbReference type="SAM" id="MobiDB-lite"/>
    </source>
</evidence>
<dbReference type="Pfam" id="PF23057">
    <property type="entry name" value="RBD_ZCCHC3_1st"/>
    <property type="match status" value="1"/>
</dbReference>
<dbReference type="InterPro" id="IPR057810">
    <property type="entry name" value="RBD_ZCCHC3_1st"/>
</dbReference>
<dbReference type="SMART" id="SM00343">
    <property type="entry name" value="ZnF_C2HC"/>
    <property type="match status" value="2"/>
</dbReference>
<proteinExistence type="predicted"/>
<dbReference type="InterPro" id="IPR001878">
    <property type="entry name" value="Znf_CCHC"/>
</dbReference>
<evidence type="ECO:0000313" key="3">
    <source>
        <dbReference type="Proteomes" id="UP001652741"/>
    </source>
</evidence>
<dbReference type="PANTHER" id="PTHR22639:SF3">
    <property type="entry name" value="ZINC FINGER CCHC DOMAIN-CONTAINING PROTEIN 3"/>
    <property type="match status" value="1"/>
</dbReference>
<dbReference type="PANTHER" id="PTHR22639">
    <property type="entry name" value="GAG-RELATED PROTEIN"/>
    <property type="match status" value="1"/>
</dbReference>
<keyword evidence="3" id="KW-1185">Reference proteome</keyword>
<dbReference type="GeneID" id="123724549"/>
<name>A0ABM3CDN2_SALSA</name>
<evidence type="ECO:0000259" key="2">
    <source>
        <dbReference type="SMART" id="SM00343"/>
    </source>
</evidence>
<feature type="region of interest" description="Disordered" evidence="1">
    <location>
        <begin position="16"/>
        <end position="54"/>
    </location>
</feature>
<dbReference type="SUPFAM" id="SSF57756">
    <property type="entry name" value="Retrovirus zinc finger-like domains"/>
    <property type="match status" value="1"/>
</dbReference>
<dbReference type="InterPro" id="IPR042509">
    <property type="entry name" value="ZCCHC3"/>
</dbReference>
<reference evidence="4" key="1">
    <citation type="submission" date="2025-08" db="UniProtKB">
        <authorList>
            <consortium name="RefSeq"/>
        </authorList>
    </citation>
    <scope>IDENTIFICATION</scope>
</reference>
<dbReference type="Gene3D" id="4.10.60.10">
    <property type="entry name" value="Zinc finger, CCHC-type"/>
    <property type="match status" value="1"/>
</dbReference>
<feature type="region of interest" description="Disordered" evidence="1">
    <location>
        <begin position="115"/>
        <end position="134"/>
    </location>
</feature>